<feature type="chain" id="PRO_5047240523" evidence="1">
    <location>
        <begin position="23"/>
        <end position="89"/>
    </location>
</feature>
<keyword evidence="3" id="KW-1185">Reference proteome</keyword>
<evidence type="ECO:0000313" key="2">
    <source>
        <dbReference type="EMBL" id="EQM62335.1"/>
    </source>
</evidence>
<evidence type="ECO:0000256" key="1">
    <source>
        <dbReference type="SAM" id="SignalP"/>
    </source>
</evidence>
<dbReference type="Proteomes" id="UP000016064">
    <property type="component" value="Unassembled WGS sequence"/>
</dbReference>
<reference evidence="2 3" key="1">
    <citation type="submission" date="2013-07" db="EMBL/GenBank/DDBJ databases">
        <title>Isolation of a new Chlamydia species from the feral Sacred Ibis (Threskiornis aethiopicus): Chlamydia ibidis.</title>
        <authorList>
            <person name="Vorimore F."/>
            <person name="Hsia R.-C."/>
            <person name="Huot-Creasy H."/>
            <person name="Bastian S."/>
            <person name="Deruyter L."/>
            <person name="Passet A."/>
            <person name="Sachse K."/>
            <person name="Bavoil P."/>
            <person name="Myers G."/>
            <person name="Laroucau K."/>
        </authorList>
    </citation>
    <scope>NUCLEOTIDE SEQUENCE [LARGE SCALE GENOMIC DNA]</scope>
    <source>
        <strain evidence="2 3">10-1398/6</strain>
    </source>
</reference>
<proteinExistence type="predicted"/>
<feature type="signal peptide" evidence="1">
    <location>
        <begin position="1"/>
        <end position="22"/>
    </location>
</feature>
<comment type="caution">
    <text evidence="2">The sequence shown here is derived from an EMBL/GenBank/DDBJ whole genome shotgun (WGS) entry which is preliminary data.</text>
</comment>
<sequence length="89" mass="9595">MKSFKFLLPILAWLLCSGSALSSSTNRMHAIFISDKLGLAAISSVALTPKATDFAQVMGLSYGTSVLVHDWNNQQALEIESLIAGNRII</sequence>
<keyword evidence="1" id="KW-0732">Signal</keyword>
<protein>
    <submittedName>
        <fullName evidence="2">Exported protein</fullName>
    </submittedName>
</protein>
<dbReference type="RefSeq" id="WP_020370531.1">
    <property type="nucleotide sequence ID" value="NZ_APJW01000003.1"/>
</dbReference>
<accession>A0ABP2XDM8</accession>
<dbReference type="EMBL" id="APJW01000003">
    <property type="protein sequence ID" value="EQM62335.1"/>
    <property type="molecule type" value="Genomic_DNA"/>
</dbReference>
<name>A0ABP2XDM8_9CHLA</name>
<evidence type="ECO:0000313" key="3">
    <source>
        <dbReference type="Proteomes" id="UP000016064"/>
    </source>
</evidence>
<gene>
    <name evidence="2" type="ORF">H359_0924</name>
</gene>
<organism evidence="2 3">
    <name type="scientific">Chlamydia ibidis 10-1398/6</name>
    <dbReference type="NCBI Taxonomy" id="1046581"/>
    <lineage>
        <taxon>Bacteria</taxon>
        <taxon>Pseudomonadati</taxon>
        <taxon>Chlamydiota</taxon>
        <taxon>Chlamydiia</taxon>
        <taxon>Chlamydiales</taxon>
        <taxon>Chlamydiaceae</taxon>
        <taxon>Chlamydia/Chlamydophila group</taxon>
        <taxon>Chlamydia</taxon>
    </lineage>
</organism>